<dbReference type="OrthoDB" id="828231at2"/>
<reference evidence="1 2" key="1">
    <citation type="submission" date="2018-01" db="EMBL/GenBank/DDBJ databases">
        <title>A novel member of the phylum Bacteroidetes isolated from glacier ice.</title>
        <authorList>
            <person name="Liu Q."/>
            <person name="Xin Y.-H."/>
        </authorList>
    </citation>
    <scope>NUCLEOTIDE SEQUENCE [LARGE SCALE GENOMIC DNA]</scope>
    <source>
        <strain evidence="1 2">RB1R16</strain>
    </source>
</reference>
<dbReference type="RefSeq" id="WP_105041249.1">
    <property type="nucleotide sequence ID" value="NZ_PPSL01000009.1"/>
</dbReference>
<protein>
    <recommendedName>
        <fullName evidence="3">Four helix bundle protein</fullName>
    </recommendedName>
</protein>
<proteinExistence type="predicted"/>
<accession>A0A2S7SPX8</accession>
<dbReference type="EMBL" id="PPSL01000009">
    <property type="protein sequence ID" value="PQJ08959.1"/>
    <property type="molecule type" value="Genomic_DNA"/>
</dbReference>
<comment type="caution">
    <text evidence="1">The sequence shown here is derived from an EMBL/GenBank/DDBJ whole genome shotgun (WGS) entry which is preliminary data.</text>
</comment>
<evidence type="ECO:0000313" key="2">
    <source>
        <dbReference type="Proteomes" id="UP000239872"/>
    </source>
</evidence>
<dbReference type="AlphaFoldDB" id="A0A2S7SPX8"/>
<organism evidence="1 2">
    <name type="scientific">Flavipsychrobacter stenotrophus</name>
    <dbReference type="NCBI Taxonomy" id="2077091"/>
    <lineage>
        <taxon>Bacteria</taxon>
        <taxon>Pseudomonadati</taxon>
        <taxon>Bacteroidota</taxon>
        <taxon>Chitinophagia</taxon>
        <taxon>Chitinophagales</taxon>
        <taxon>Chitinophagaceae</taxon>
        <taxon>Flavipsychrobacter</taxon>
    </lineage>
</organism>
<evidence type="ECO:0000313" key="1">
    <source>
        <dbReference type="EMBL" id="PQJ08959.1"/>
    </source>
</evidence>
<gene>
    <name evidence="1" type="ORF">CJD36_021355</name>
</gene>
<dbReference type="Proteomes" id="UP000239872">
    <property type="component" value="Unassembled WGS sequence"/>
</dbReference>
<sequence length="84" mass="9825">MVKEINNMHDVITFIDIIAKEVKELNPFQEFTYDRLARSCSMYSIEEAAIRGQLMDSCFDICSKQNKNFMYLMLVLFTEARNGT</sequence>
<evidence type="ECO:0008006" key="3">
    <source>
        <dbReference type="Google" id="ProtNLM"/>
    </source>
</evidence>
<name>A0A2S7SPX8_9BACT</name>
<keyword evidence="2" id="KW-1185">Reference proteome</keyword>